<dbReference type="PaxDb" id="166486-ERS852572_03742"/>
<dbReference type="GeneID" id="61434743"/>
<reference evidence="3 4" key="1">
    <citation type="submission" date="2015-09" db="EMBL/GenBank/DDBJ databases">
        <authorList>
            <consortium name="Pathogen Informatics"/>
        </authorList>
    </citation>
    <scope>NUCLEOTIDE SEQUENCE [LARGE SCALE GENOMIC DNA]</scope>
    <source>
        <strain evidence="3 4">2789STDY5834960</strain>
    </source>
</reference>
<dbReference type="RefSeq" id="WP_006856227.1">
    <property type="nucleotide sequence ID" value="NZ_CP102289.1"/>
</dbReference>
<protein>
    <submittedName>
        <fullName evidence="3">Uncharacterized protein</fullName>
    </submittedName>
</protein>
<keyword evidence="1" id="KW-0175">Coiled coil</keyword>
<name>A0A173VYI7_9FIRM</name>
<dbReference type="Proteomes" id="UP000095350">
    <property type="component" value="Unassembled WGS sequence"/>
</dbReference>
<feature type="region of interest" description="Disordered" evidence="2">
    <location>
        <begin position="262"/>
        <end position="291"/>
    </location>
</feature>
<feature type="compositionally biased region" description="Polar residues" evidence="2">
    <location>
        <begin position="268"/>
        <end position="277"/>
    </location>
</feature>
<feature type="coiled-coil region" evidence="1">
    <location>
        <begin position="6"/>
        <end position="69"/>
    </location>
</feature>
<organism evidence="3 4">
    <name type="scientific">Roseburia intestinalis</name>
    <dbReference type="NCBI Taxonomy" id="166486"/>
    <lineage>
        <taxon>Bacteria</taxon>
        <taxon>Bacillati</taxon>
        <taxon>Bacillota</taxon>
        <taxon>Clostridia</taxon>
        <taxon>Lachnospirales</taxon>
        <taxon>Lachnospiraceae</taxon>
        <taxon>Roseburia</taxon>
    </lineage>
</organism>
<proteinExistence type="predicted"/>
<evidence type="ECO:0000313" key="4">
    <source>
        <dbReference type="Proteomes" id="UP000095350"/>
    </source>
</evidence>
<evidence type="ECO:0000256" key="1">
    <source>
        <dbReference type="SAM" id="Coils"/>
    </source>
</evidence>
<sequence>MINFDIEEMEQSSEKAEIDYKKNVDQRNQGVSMNFTDIQVELREIEARIEQLHSEIEKMKPQAEEEQKENYAAITRLAYQHPVKNETFLKTTEHVKKMTIGSLSYFFVADKQDIYDRMLYLCRLSKGIGLEWSAEDIYKEGLGFDERDMGNLCRDLWDDKYAYLTEAFMIAGLSEDVRNFMPVVADLAQMFDCDKEEIRVIAQVAKSVLEDNTDILNEIQVTVPERWCGQFRDYIPYKWIIDQRIKCDEICTVRWMGKDESDEEYEAKSNTNKTIPGSTGEKQESRKRQPATVKMQLENGNLVKKGDCILEYDKLSVFRETKQDLFRSSEIKTKKQTKKILAPCDGIVYYVDFEKKSRIEGKMDHYMAIYVVSYFDDYDSFLYAVQG</sequence>
<dbReference type="AlphaFoldDB" id="A0A173VYI7"/>
<dbReference type="STRING" id="166486.ERS852572_03742"/>
<gene>
    <name evidence="3" type="ORF">ERS852572_03742</name>
</gene>
<accession>A0A173VYI7</accession>
<dbReference type="EMBL" id="CYXZ01000049">
    <property type="protein sequence ID" value="CUN31830.1"/>
    <property type="molecule type" value="Genomic_DNA"/>
</dbReference>
<evidence type="ECO:0000256" key="2">
    <source>
        <dbReference type="SAM" id="MobiDB-lite"/>
    </source>
</evidence>
<evidence type="ECO:0000313" key="3">
    <source>
        <dbReference type="EMBL" id="CUN31830.1"/>
    </source>
</evidence>